<organism evidence="1">
    <name type="scientific">Paenibacillus sp. BIHB 4019</name>
    <dbReference type="NCBI Taxonomy" id="1870819"/>
    <lineage>
        <taxon>Bacteria</taxon>
        <taxon>Bacillati</taxon>
        <taxon>Bacillota</taxon>
        <taxon>Bacilli</taxon>
        <taxon>Bacillales</taxon>
        <taxon>Paenibacillaceae</taxon>
        <taxon>Paenibacillus</taxon>
    </lineage>
</organism>
<proteinExistence type="predicted"/>
<gene>
    <name evidence="1" type="ORF">BBD42_24835</name>
</gene>
<name>A0A1B2DNQ6_9BACL</name>
<sequence>MVKAVFLVQWFAATRLIRLDLPVQRKLKLRAKHGVLVDFIDFLKSMLIAFEPIIFVSYC</sequence>
<dbReference type="AlphaFoldDB" id="A0A1B2DNQ6"/>
<reference evidence="1" key="1">
    <citation type="submission" date="2016-08" db="EMBL/GenBank/DDBJ databases">
        <title>Complete Genome Seqeunce of Paenibacillus sp. BIHB 4019 from tea rhizoplane.</title>
        <authorList>
            <person name="Thakur R."/>
            <person name="Swarnkar M.K."/>
            <person name="Gulati A."/>
        </authorList>
    </citation>
    <scope>NUCLEOTIDE SEQUENCE [LARGE SCALE GENOMIC DNA]</scope>
    <source>
        <strain evidence="1">BIHB4019</strain>
    </source>
</reference>
<dbReference type="EMBL" id="CP016808">
    <property type="protein sequence ID" value="ANY69349.1"/>
    <property type="molecule type" value="Genomic_DNA"/>
</dbReference>
<evidence type="ECO:0000313" key="1">
    <source>
        <dbReference type="EMBL" id="ANY69349.1"/>
    </source>
</evidence>
<accession>A0A1B2DNQ6</accession>
<protein>
    <submittedName>
        <fullName evidence="1">Uncharacterized protein</fullName>
    </submittedName>
</protein>